<evidence type="ECO:0000256" key="4">
    <source>
        <dbReference type="ARBA" id="ARBA00023180"/>
    </source>
</evidence>
<feature type="non-terminal residue" evidence="6">
    <location>
        <position position="1"/>
    </location>
</feature>
<feature type="domain" description="Carboxylesterase type B" evidence="5">
    <location>
        <begin position="38"/>
        <end position="193"/>
    </location>
</feature>
<dbReference type="EMBL" id="CAJPIZ010040621">
    <property type="protein sequence ID" value="CAG2121600.1"/>
    <property type="molecule type" value="Genomic_DNA"/>
</dbReference>
<evidence type="ECO:0000313" key="7">
    <source>
        <dbReference type="Proteomes" id="UP000759131"/>
    </source>
</evidence>
<proteinExistence type="inferred from homology"/>
<dbReference type="GO" id="GO:0003990">
    <property type="term" value="F:acetylcholinesterase activity"/>
    <property type="evidence" value="ECO:0007669"/>
    <property type="project" value="TreeGrafter"/>
</dbReference>
<evidence type="ECO:0000256" key="2">
    <source>
        <dbReference type="ARBA" id="ARBA00022487"/>
    </source>
</evidence>
<protein>
    <recommendedName>
        <fullName evidence="5">Carboxylesterase type B domain-containing protein</fullName>
    </recommendedName>
</protein>
<dbReference type="Gene3D" id="3.40.50.1820">
    <property type="entry name" value="alpha/beta hydrolase"/>
    <property type="match status" value="1"/>
</dbReference>
<dbReference type="SUPFAM" id="SSF53474">
    <property type="entry name" value="alpha/beta-Hydrolases"/>
    <property type="match status" value="1"/>
</dbReference>
<evidence type="ECO:0000256" key="3">
    <source>
        <dbReference type="ARBA" id="ARBA00022801"/>
    </source>
</evidence>
<dbReference type="InterPro" id="IPR050654">
    <property type="entry name" value="AChE-related_enzymes"/>
</dbReference>
<dbReference type="PANTHER" id="PTHR43918:SF4">
    <property type="entry name" value="CARBOXYLIC ESTER HYDROLASE"/>
    <property type="match status" value="1"/>
</dbReference>
<dbReference type="GO" id="GO:0005615">
    <property type="term" value="C:extracellular space"/>
    <property type="evidence" value="ECO:0007669"/>
    <property type="project" value="TreeGrafter"/>
</dbReference>
<dbReference type="OrthoDB" id="408631at2759"/>
<dbReference type="EMBL" id="OC895196">
    <property type="protein sequence ID" value="CAD7647648.1"/>
    <property type="molecule type" value="Genomic_DNA"/>
</dbReference>
<dbReference type="GO" id="GO:0005886">
    <property type="term" value="C:plasma membrane"/>
    <property type="evidence" value="ECO:0007669"/>
    <property type="project" value="TreeGrafter"/>
</dbReference>
<sequence length="202" mass="23041">RPALSTVEGLQRAKQLANKLNCDEFDYKWLDCLRAIEDPNLLIEKPEYDVELMTGVAKDEGLNIAIMLYPEMQTEMTEHQLREIVVKLSDEYHNIDVDKVFDHYLKGVDTTNSSKLKAVLSALYGDLVFTCPTYLFAKHVAESRQNVKWYGSMFGDTGDAVCHGADIAFVYGNPLRNPQQFSETEYDFINHMTFGHNFGTNL</sequence>
<dbReference type="InterPro" id="IPR002018">
    <property type="entry name" value="CarbesteraseB"/>
</dbReference>
<comment type="similarity">
    <text evidence="1">Belongs to the type-B carboxylesterase/lipase family.</text>
</comment>
<dbReference type="GO" id="GO:0019695">
    <property type="term" value="P:choline metabolic process"/>
    <property type="evidence" value="ECO:0007669"/>
    <property type="project" value="TreeGrafter"/>
</dbReference>
<keyword evidence="2" id="KW-0719">Serine esterase</keyword>
<dbReference type="AlphaFoldDB" id="A0A7R9LUS1"/>
<accession>A0A7R9LUS1</accession>
<keyword evidence="7" id="KW-1185">Reference proteome</keyword>
<organism evidence="6">
    <name type="scientific">Medioppia subpectinata</name>
    <dbReference type="NCBI Taxonomy" id="1979941"/>
    <lineage>
        <taxon>Eukaryota</taxon>
        <taxon>Metazoa</taxon>
        <taxon>Ecdysozoa</taxon>
        <taxon>Arthropoda</taxon>
        <taxon>Chelicerata</taxon>
        <taxon>Arachnida</taxon>
        <taxon>Acari</taxon>
        <taxon>Acariformes</taxon>
        <taxon>Sarcoptiformes</taxon>
        <taxon>Oribatida</taxon>
        <taxon>Brachypylina</taxon>
        <taxon>Oppioidea</taxon>
        <taxon>Oppiidae</taxon>
        <taxon>Medioppia</taxon>
    </lineage>
</organism>
<dbReference type="Pfam" id="PF00135">
    <property type="entry name" value="COesterase"/>
    <property type="match status" value="1"/>
</dbReference>
<evidence type="ECO:0000259" key="5">
    <source>
        <dbReference type="Pfam" id="PF00135"/>
    </source>
</evidence>
<dbReference type="GO" id="GO:0006581">
    <property type="term" value="P:acetylcholine catabolic process"/>
    <property type="evidence" value="ECO:0007669"/>
    <property type="project" value="TreeGrafter"/>
</dbReference>
<dbReference type="PANTHER" id="PTHR43918">
    <property type="entry name" value="ACETYLCHOLINESTERASE"/>
    <property type="match status" value="1"/>
</dbReference>
<keyword evidence="3" id="KW-0378">Hydrolase</keyword>
<evidence type="ECO:0000313" key="6">
    <source>
        <dbReference type="EMBL" id="CAD7647648.1"/>
    </source>
</evidence>
<evidence type="ECO:0000256" key="1">
    <source>
        <dbReference type="ARBA" id="ARBA00005964"/>
    </source>
</evidence>
<keyword evidence="4" id="KW-0325">Glycoprotein</keyword>
<dbReference type="InterPro" id="IPR029058">
    <property type="entry name" value="AB_hydrolase_fold"/>
</dbReference>
<reference evidence="6" key="1">
    <citation type="submission" date="2020-11" db="EMBL/GenBank/DDBJ databases">
        <authorList>
            <person name="Tran Van P."/>
        </authorList>
    </citation>
    <scope>NUCLEOTIDE SEQUENCE</scope>
</reference>
<name>A0A7R9LUS1_9ACAR</name>
<gene>
    <name evidence="6" type="ORF">OSB1V03_LOCUS21546</name>
</gene>
<dbReference type="Proteomes" id="UP000759131">
    <property type="component" value="Unassembled WGS sequence"/>
</dbReference>